<evidence type="ECO:0000259" key="3">
    <source>
        <dbReference type="Pfam" id="PF13400"/>
    </source>
</evidence>
<proteinExistence type="predicted"/>
<feature type="domain" description="Putative Flp pilus-assembly TadG-like N-terminal" evidence="3">
    <location>
        <begin position="11"/>
        <end position="56"/>
    </location>
</feature>
<name>A0A2W4LLI6_9PSEU</name>
<evidence type="ECO:0000313" key="6">
    <source>
        <dbReference type="Proteomes" id="UP000249324"/>
    </source>
</evidence>
<protein>
    <submittedName>
        <fullName evidence="4">Flp pilus-assembly TadE/G-like family protein</fullName>
    </submittedName>
    <submittedName>
        <fullName evidence="5">Helicase</fullName>
    </submittedName>
</protein>
<keyword evidence="2" id="KW-0812">Transmembrane</keyword>
<dbReference type="AlphaFoldDB" id="A0A2W4LLI6"/>
<dbReference type="STRING" id="1111738.GCA_000427905_01242"/>
<organism evidence="5">
    <name type="scientific">Thermocrispum agreste</name>
    <dbReference type="NCBI Taxonomy" id="37925"/>
    <lineage>
        <taxon>Bacteria</taxon>
        <taxon>Bacillati</taxon>
        <taxon>Actinomycetota</taxon>
        <taxon>Actinomycetes</taxon>
        <taxon>Pseudonocardiales</taxon>
        <taxon>Pseudonocardiaceae</taxon>
        <taxon>Thermocrispum</taxon>
    </lineage>
</organism>
<dbReference type="NCBIfam" id="TIGR03816">
    <property type="entry name" value="tadE_like_DECH"/>
    <property type="match status" value="1"/>
</dbReference>
<feature type="region of interest" description="Disordered" evidence="1">
    <location>
        <begin position="121"/>
        <end position="143"/>
    </location>
</feature>
<sequence length="143" mass="14953">MLRSRREGDEGVATVWAAAAVVAVLLVFSAVMWLGAAVITRHRVTGAADLAALAAATYAHTGEAGACARARRIAELMGAELTTCRLRGWDALVRVGKDPPGPLSVFGRAFAAARAGPIDSVGERSTNGRGSEIQSGRTVIRRR</sequence>
<gene>
    <name evidence="4" type="ORF">DIU77_015270</name>
    <name evidence="5" type="ORF">DIU77_10540</name>
</gene>
<dbReference type="Pfam" id="PF13400">
    <property type="entry name" value="Tad"/>
    <property type="match status" value="1"/>
</dbReference>
<dbReference type="InterPro" id="IPR021202">
    <property type="entry name" value="Rv3654c-like"/>
</dbReference>
<reference evidence="4 6" key="3">
    <citation type="journal article" date="2021" name="BMC Genomics">
        <title>Genome-resolved metagenome and metatranscriptome analyses of thermophilic composting reveal key bacterial players and their metabolic interactions.</title>
        <authorList>
            <person name="Braga L.P.P."/>
            <person name="Pereira R.V."/>
            <person name="Martins L.F."/>
            <person name="Moura L.M.S."/>
            <person name="Sanchez F.B."/>
            <person name="Patane J.S.L."/>
            <person name="da Silva A.M."/>
            <person name="Setubal J.C."/>
        </authorList>
    </citation>
    <scope>NUCLEOTIDE SEQUENCE [LARGE SCALE GENOMIC DNA]</scope>
    <source>
        <strain evidence="4">ZC4RG45</strain>
    </source>
</reference>
<evidence type="ECO:0000256" key="1">
    <source>
        <dbReference type="SAM" id="MobiDB-lite"/>
    </source>
</evidence>
<keyword evidence="5" id="KW-0378">Hydrolase</keyword>
<reference evidence="4" key="4">
    <citation type="submission" date="2023-08" db="EMBL/GenBank/DDBJ databases">
        <authorList>
            <person name="Guima S.E.S."/>
            <person name="Martins L.F."/>
            <person name="Silva A.M."/>
            <person name="Setubal J.C."/>
        </authorList>
    </citation>
    <scope>NUCLEOTIDE SEQUENCE</scope>
    <source>
        <strain evidence="4">ZC4RG45</strain>
    </source>
</reference>
<keyword evidence="2" id="KW-0472">Membrane</keyword>
<comment type="caution">
    <text evidence="5">The sequence shown here is derived from an EMBL/GenBank/DDBJ whole genome shotgun (WGS) entry which is preliminary data.</text>
</comment>
<dbReference type="EMBL" id="QGUI01000376">
    <property type="protein sequence ID" value="PZM96576.1"/>
    <property type="molecule type" value="Genomic_DNA"/>
</dbReference>
<reference evidence="4" key="2">
    <citation type="submission" date="2018-05" db="EMBL/GenBank/DDBJ databases">
        <authorList>
            <person name="Moura L."/>
            <person name="Setubal J.C."/>
        </authorList>
    </citation>
    <scope>NUCLEOTIDE SEQUENCE</scope>
    <source>
        <strain evidence="4">ZC4RG45</strain>
    </source>
</reference>
<evidence type="ECO:0000313" key="4">
    <source>
        <dbReference type="EMBL" id="MFO7193601.1"/>
    </source>
</evidence>
<accession>A0A2W4LLI6</accession>
<dbReference type="EMBL" id="QGUI02000240">
    <property type="protein sequence ID" value="MFO7193601.1"/>
    <property type="molecule type" value="Genomic_DNA"/>
</dbReference>
<dbReference type="InterPro" id="IPR028087">
    <property type="entry name" value="Tad_N"/>
</dbReference>
<keyword evidence="5" id="KW-0547">Nucleotide-binding</keyword>
<feature type="compositionally biased region" description="Polar residues" evidence="1">
    <location>
        <begin position="123"/>
        <end position="137"/>
    </location>
</feature>
<feature type="transmembrane region" description="Helical" evidence="2">
    <location>
        <begin position="12"/>
        <end position="35"/>
    </location>
</feature>
<dbReference type="Proteomes" id="UP000249324">
    <property type="component" value="Unassembled WGS sequence"/>
</dbReference>
<evidence type="ECO:0000256" key="2">
    <source>
        <dbReference type="SAM" id="Phobius"/>
    </source>
</evidence>
<keyword evidence="5" id="KW-0347">Helicase</keyword>
<keyword evidence="2" id="KW-1133">Transmembrane helix</keyword>
<evidence type="ECO:0000313" key="5">
    <source>
        <dbReference type="EMBL" id="PZM96576.1"/>
    </source>
</evidence>
<reference evidence="5" key="1">
    <citation type="submission" date="2018-05" db="EMBL/GenBank/DDBJ databases">
        <authorList>
            <person name="Lanie J.A."/>
            <person name="Ng W.-L."/>
            <person name="Kazmierczak K.M."/>
            <person name="Andrzejewski T.M."/>
            <person name="Davidsen T.M."/>
            <person name="Wayne K.J."/>
            <person name="Tettelin H."/>
            <person name="Glass J.I."/>
            <person name="Rusch D."/>
            <person name="Podicherti R."/>
            <person name="Tsui H.-C.T."/>
            <person name="Winkler M.E."/>
        </authorList>
    </citation>
    <scope>NUCLEOTIDE SEQUENCE</scope>
    <source>
        <strain evidence="5">ZC4RG45</strain>
    </source>
</reference>
<keyword evidence="5" id="KW-0067">ATP-binding</keyword>
<dbReference type="GO" id="GO:0004386">
    <property type="term" value="F:helicase activity"/>
    <property type="evidence" value="ECO:0007669"/>
    <property type="project" value="UniProtKB-KW"/>
</dbReference>